<dbReference type="AlphaFoldDB" id="A0A8J6IWT0"/>
<keyword evidence="3" id="KW-0805">Transcription regulation</keyword>
<keyword evidence="11" id="KW-1185">Reference proteome</keyword>
<dbReference type="InterPro" id="IPR039420">
    <property type="entry name" value="WalR-like"/>
</dbReference>
<dbReference type="GO" id="GO:0032993">
    <property type="term" value="C:protein-DNA complex"/>
    <property type="evidence" value="ECO:0007669"/>
    <property type="project" value="TreeGrafter"/>
</dbReference>
<proteinExistence type="predicted"/>
<evidence type="ECO:0000256" key="2">
    <source>
        <dbReference type="ARBA" id="ARBA00023012"/>
    </source>
</evidence>
<dbReference type="PROSITE" id="PS51755">
    <property type="entry name" value="OMPR_PHOB"/>
    <property type="match status" value="1"/>
</dbReference>
<accession>A0A8J6IWT0</accession>
<dbReference type="InterPro" id="IPR001789">
    <property type="entry name" value="Sig_transdc_resp-reg_receiver"/>
</dbReference>
<keyword evidence="4 7" id="KW-0238">DNA-binding</keyword>
<evidence type="ECO:0000313" key="10">
    <source>
        <dbReference type="EMBL" id="MBC3767549.1"/>
    </source>
</evidence>
<organism evidence="10 11">
    <name type="scientific">Neptunicella marina</name>
    <dbReference type="NCBI Taxonomy" id="2125989"/>
    <lineage>
        <taxon>Bacteria</taxon>
        <taxon>Pseudomonadati</taxon>
        <taxon>Pseudomonadota</taxon>
        <taxon>Gammaproteobacteria</taxon>
        <taxon>Alteromonadales</taxon>
        <taxon>Alteromonadaceae</taxon>
        <taxon>Neptunicella</taxon>
    </lineage>
</organism>
<dbReference type="GO" id="GO:0000976">
    <property type="term" value="F:transcription cis-regulatory region binding"/>
    <property type="evidence" value="ECO:0007669"/>
    <property type="project" value="TreeGrafter"/>
</dbReference>
<dbReference type="Pfam" id="PF00072">
    <property type="entry name" value="Response_reg"/>
    <property type="match status" value="1"/>
</dbReference>
<dbReference type="Gene3D" id="3.40.50.2300">
    <property type="match status" value="1"/>
</dbReference>
<dbReference type="SMART" id="SM00862">
    <property type="entry name" value="Trans_reg_C"/>
    <property type="match status" value="1"/>
</dbReference>
<evidence type="ECO:0000256" key="6">
    <source>
        <dbReference type="PROSITE-ProRule" id="PRU00169"/>
    </source>
</evidence>
<dbReference type="PROSITE" id="PS50110">
    <property type="entry name" value="RESPONSE_REGULATORY"/>
    <property type="match status" value="1"/>
</dbReference>
<dbReference type="EMBL" id="JACNEP010000020">
    <property type="protein sequence ID" value="MBC3767549.1"/>
    <property type="molecule type" value="Genomic_DNA"/>
</dbReference>
<dbReference type="Pfam" id="PF00486">
    <property type="entry name" value="Trans_reg_C"/>
    <property type="match status" value="1"/>
</dbReference>
<keyword evidence="1 6" id="KW-0597">Phosphoprotein</keyword>
<dbReference type="InterPro" id="IPR001867">
    <property type="entry name" value="OmpR/PhoB-type_DNA-bd"/>
</dbReference>
<dbReference type="Proteomes" id="UP000601768">
    <property type="component" value="Unassembled WGS sequence"/>
</dbReference>
<dbReference type="GO" id="GO:0006355">
    <property type="term" value="P:regulation of DNA-templated transcription"/>
    <property type="evidence" value="ECO:0007669"/>
    <property type="project" value="InterPro"/>
</dbReference>
<name>A0A8J6IWT0_9ALTE</name>
<feature type="DNA-binding region" description="OmpR/PhoB-type" evidence="7">
    <location>
        <begin position="125"/>
        <end position="223"/>
    </location>
</feature>
<gene>
    <name evidence="10" type="ORF">H8B19_16845</name>
</gene>
<dbReference type="GO" id="GO:0005829">
    <property type="term" value="C:cytosol"/>
    <property type="evidence" value="ECO:0007669"/>
    <property type="project" value="TreeGrafter"/>
</dbReference>
<evidence type="ECO:0000259" key="9">
    <source>
        <dbReference type="PROSITE" id="PS51755"/>
    </source>
</evidence>
<sequence>MRLLLIEDSVSLRRTLSLGLEKLGYMIDATGDGAEGLSMALLGDYELIILDLMLPEMDGMSILKALRKSQKDTRVLILSAKAEHEDKVGGLLAGADDYLSKPFSFDELHARLINLMRRGKAIQADDKIQVGDFELDIHSKSFCYQGQNVDLTPNEYRILECLFLNKTRVVTSEKMSEYIAGHYDFVSKNAIEAHLSSARKKVRTLGADLPVRNKRGFGYIVTEN</sequence>
<dbReference type="InterPro" id="IPR036388">
    <property type="entry name" value="WH-like_DNA-bd_sf"/>
</dbReference>
<comment type="caution">
    <text evidence="10">The sequence shown here is derived from an EMBL/GenBank/DDBJ whole genome shotgun (WGS) entry which is preliminary data.</text>
</comment>
<dbReference type="PANTHER" id="PTHR48111:SF22">
    <property type="entry name" value="REGULATOR OF RPOS"/>
    <property type="match status" value="1"/>
</dbReference>
<dbReference type="PANTHER" id="PTHR48111">
    <property type="entry name" value="REGULATOR OF RPOS"/>
    <property type="match status" value="1"/>
</dbReference>
<evidence type="ECO:0000256" key="3">
    <source>
        <dbReference type="ARBA" id="ARBA00023015"/>
    </source>
</evidence>
<dbReference type="SMART" id="SM00448">
    <property type="entry name" value="REC"/>
    <property type="match status" value="1"/>
</dbReference>
<reference evidence="10" key="1">
    <citation type="journal article" date="2018" name="Int. J. Syst. Evol. Microbiol.">
        <title>Neptunicella marina gen. nov., sp. nov., isolated from surface seawater.</title>
        <authorList>
            <person name="Liu X."/>
            <person name="Lai Q."/>
            <person name="Du Y."/>
            <person name="Zhang X."/>
            <person name="Liu Z."/>
            <person name="Sun F."/>
            <person name="Shao Z."/>
        </authorList>
    </citation>
    <scope>NUCLEOTIDE SEQUENCE</scope>
    <source>
        <strain evidence="10">S27-2</strain>
    </source>
</reference>
<dbReference type="RefSeq" id="WP_186508129.1">
    <property type="nucleotide sequence ID" value="NZ_JACNEP010000020.1"/>
</dbReference>
<feature type="domain" description="Response regulatory" evidence="8">
    <location>
        <begin position="2"/>
        <end position="116"/>
    </location>
</feature>
<dbReference type="GO" id="GO:0000156">
    <property type="term" value="F:phosphorelay response regulator activity"/>
    <property type="evidence" value="ECO:0007669"/>
    <property type="project" value="TreeGrafter"/>
</dbReference>
<evidence type="ECO:0000313" key="11">
    <source>
        <dbReference type="Proteomes" id="UP000601768"/>
    </source>
</evidence>
<dbReference type="CDD" id="cd00383">
    <property type="entry name" value="trans_reg_C"/>
    <property type="match status" value="1"/>
</dbReference>
<evidence type="ECO:0000256" key="5">
    <source>
        <dbReference type="ARBA" id="ARBA00023163"/>
    </source>
</evidence>
<evidence type="ECO:0000259" key="8">
    <source>
        <dbReference type="PROSITE" id="PS50110"/>
    </source>
</evidence>
<evidence type="ECO:0000256" key="7">
    <source>
        <dbReference type="PROSITE-ProRule" id="PRU01091"/>
    </source>
</evidence>
<dbReference type="SUPFAM" id="SSF52172">
    <property type="entry name" value="CheY-like"/>
    <property type="match status" value="1"/>
</dbReference>
<dbReference type="InterPro" id="IPR011006">
    <property type="entry name" value="CheY-like_superfamily"/>
</dbReference>
<feature type="modified residue" description="4-aspartylphosphate" evidence="6">
    <location>
        <position position="51"/>
    </location>
</feature>
<feature type="domain" description="OmpR/PhoB-type" evidence="9">
    <location>
        <begin position="125"/>
        <end position="223"/>
    </location>
</feature>
<keyword evidence="5" id="KW-0804">Transcription</keyword>
<keyword evidence="2" id="KW-0902">Two-component regulatory system</keyword>
<protein>
    <submittedName>
        <fullName evidence="10">Response regulator transcription factor</fullName>
    </submittedName>
</protein>
<evidence type="ECO:0000256" key="1">
    <source>
        <dbReference type="ARBA" id="ARBA00022553"/>
    </source>
</evidence>
<reference evidence="10" key="2">
    <citation type="submission" date="2020-08" db="EMBL/GenBank/DDBJ databases">
        <authorList>
            <person name="Lai Q."/>
        </authorList>
    </citation>
    <scope>NUCLEOTIDE SEQUENCE</scope>
    <source>
        <strain evidence="10">S27-2</strain>
    </source>
</reference>
<evidence type="ECO:0000256" key="4">
    <source>
        <dbReference type="ARBA" id="ARBA00023125"/>
    </source>
</evidence>
<dbReference type="Gene3D" id="1.10.10.10">
    <property type="entry name" value="Winged helix-like DNA-binding domain superfamily/Winged helix DNA-binding domain"/>
    <property type="match status" value="1"/>
</dbReference>